<keyword evidence="13 19" id="KW-0106">Calcium</keyword>
<dbReference type="STRING" id="1129793.GPLA_1932"/>
<evidence type="ECO:0000256" key="18">
    <source>
        <dbReference type="PIRSR" id="PIRSR603187-1"/>
    </source>
</evidence>
<accession>K6YJE8</accession>
<dbReference type="GO" id="GO:0008970">
    <property type="term" value="F:phospholipase A1 activity"/>
    <property type="evidence" value="ECO:0007669"/>
    <property type="project" value="UniProtKB-EC"/>
</dbReference>
<dbReference type="InterPro" id="IPR036541">
    <property type="entry name" value="PLipase_A1_sf"/>
</dbReference>
<evidence type="ECO:0000256" key="16">
    <source>
        <dbReference type="ARBA" id="ARBA00023136"/>
    </source>
</evidence>
<organism evidence="21 22">
    <name type="scientific">Paraglaciecola polaris LMG 21857</name>
    <dbReference type="NCBI Taxonomy" id="1129793"/>
    <lineage>
        <taxon>Bacteria</taxon>
        <taxon>Pseudomonadati</taxon>
        <taxon>Pseudomonadota</taxon>
        <taxon>Gammaproteobacteria</taxon>
        <taxon>Alteromonadales</taxon>
        <taxon>Alteromonadaceae</taxon>
        <taxon>Paraglaciecola</taxon>
    </lineage>
</organism>
<feature type="binding site" description="in dimeric form" evidence="19">
    <location>
        <position position="216"/>
    </location>
    <ligand>
        <name>Ca(2+)</name>
        <dbReference type="ChEBI" id="CHEBI:29108"/>
        <label>1</label>
    </ligand>
</feature>
<feature type="binding site" description="in dimeric form" evidence="19">
    <location>
        <position position="170"/>
    </location>
    <ligand>
        <name>Ca(2+)</name>
        <dbReference type="ChEBI" id="CHEBI:29108"/>
        <label>1</label>
    </ligand>
</feature>
<dbReference type="GO" id="GO:0009279">
    <property type="term" value="C:cell outer membrane"/>
    <property type="evidence" value="ECO:0007669"/>
    <property type="project" value="UniProtKB-SubCell"/>
</dbReference>
<keyword evidence="12 20" id="KW-0378">Hydrolase</keyword>
<evidence type="ECO:0000256" key="3">
    <source>
        <dbReference type="ARBA" id="ARBA00010525"/>
    </source>
</evidence>
<comment type="subcellular location">
    <subcellularLocation>
        <location evidence="20">Cell outer membrane</location>
        <topology evidence="20">Multi-pass membrane protein</topology>
    </subcellularLocation>
    <text evidence="20">One of the very few enzymes located there.</text>
</comment>
<protein>
    <recommendedName>
        <fullName evidence="7 20">Phospholipase A1</fullName>
        <ecNumber evidence="5 20">3.1.1.32</ecNumber>
        <ecNumber evidence="6 20">3.1.1.4</ecNumber>
    </recommendedName>
    <alternativeName>
        <fullName evidence="20">Phosphatidylcholine 1-acylhydrolase</fullName>
    </alternativeName>
</protein>
<reference evidence="22" key="1">
    <citation type="journal article" date="2014" name="Environ. Microbiol.">
        <title>Comparative genomics of the marine bacterial genus Glaciecola reveals the high degree of genomic diversity and genomic characteristic for cold adaptation.</title>
        <authorList>
            <person name="Qin Q.L."/>
            <person name="Xie B.B."/>
            <person name="Yu Y."/>
            <person name="Shu Y.L."/>
            <person name="Rong J.C."/>
            <person name="Zhang Y.J."/>
            <person name="Zhao D.L."/>
            <person name="Chen X.L."/>
            <person name="Zhang X.Y."/>
            <person name="Chen B."/>
            <person name="Zhou B.C."/>
            <person name="Zhang Y.Z."/>
        </authorList>
    </citation>
    <scope>NUCLEOTIDE SEQUENCE [LARGE SCALE GENOMIC DNA]</scope>
    <source>
        <strain evidence="22">LMG 21857</strain>
    </source>
</reference>
<comment type="cofactor">
    <cofactor evidence="20">
        <name>Ca(2+)</name>
        <dbReference type="ChEBI" id="CHEBI:29108"/>
    </cofactor>
    <text evidence="20">Binds 1 Ca(2+) ion per monomer. In the dimeric form the Ca(2+) is bound by different amino acids with binding of each Ca(2+) shared with ligands coming from each monomer. The Ca(2+) ion may have a role in catalysis.</text>
</comment>
<dbReference type="GO" id="GO:0004623">
    <property type="term" value="F:phospholipase A2 activity"/>
    <property type="evidence" value="ECO:0007669"/>
    <property type="project" value="UniProtKB-EC"/>
</dbReference>
<evidence type="ECO:0000256" key="4">
    <source>
        <dbReference type="ARBA" id="ARBA00011702"/>
    </source>
</evidence>
<name>K6YJE8_9ALTE</name>
<evidence type="ECO:0000256" key="8">
    <source>
        <dbReference type="ARBA" id="ARBA00022452"/>
    </source>
</evidence>
<dbReference type="InterPro" id="IPR003187">
    <property type="entry name" value="PLipase_A1"/>
</dbReference>
<evidence type="ECO:0000256" key="11">
    <source>
        <dbReference type="ARBA" id="ARBA00022729"/>
    </source>
</evidence>
<feature type="binding site" description="in dimeric form" evidence="19">
    <location>
        <position position="259"/>
    </location>
    <ligand>
        <name>Ca(2+)</name>
        <dbReference type="ChEBI" id="CHEBI:29108"/>
        <label>1</label>
    </ligand>
</feature>
<comment type="catalytic activity">
    <reaction evidence="2 20">
        <text>a 1,2-diacyl-sn-glycero-3-phosphocholine + H2O = a 1-acyl-sn-glycero-3-phosphocholine + a fatty acid + H(+)</text>
        <dbReference type="Rhea" id="RHEA:15801"/>
        <dbReference type="ChEBI" id="CHEBI:15377"/>
        <dbReference type="ChEBI" id="CHEBI:15378"/>
        <dbReference type="ChEBI" id="CHEBI:28868"/>
        <dbReference type="ChEBI" id="CHEBI:57643"/>
        <dbReference type="ChEBI" id="CHEBI:58168"/>
        <dbReference type="EC" id="3.1.1.4"/>
    </reaction>
</comment>
<evidence type="ECO:0000256" key="17">
    <source>
        <dbReference type="ARBA" id="ARBA00023237"/>
    </source>
</evidence>
<comment type="subunit">
    <text evidence="4 20">Homodimer; dimerization is reversible, and the dimeric form is the active one.</text>
</comment>
<evidence type="ECO:0000256" key="12">
    <source>
        <dbReference type="ARBA" id="ARBA00022801"/>
    </source>
</evidence>
<dbReference type="CDD" id="cd00541">
    <property type="entry name" value="OMPLA"/>
    <property type="match status" value="1"/>
</dbReference>
<dbReference type="EC" id="3.1.1.4" evidence="6 20"/>
<dbReference type="EMBL" id="BAER01000044">
    <property type="protein sequence ID" value="GAC32839.1"/>
    <property type="molecule type" value="Genomic_DNA"/>
</dbReference>
<proteinExistence type="inferred from homology"/>
<dbReference type="Gene3D" id="2.40.230.10">
    <property type="entry name" value="Phospholipase A1"/>
    <property type="match status" value="1"/>
</dbReference>
<dbReference type="PANTHER" id="PTHR40457">
    <property type="entry name" value="PHOSPHOLIPASE A1"/>
    <property type="match status" value="1"/>
</dbReference>
<gene>
    <name evidence="21" type="primary">pldA</name>
    <name evidence="21" type="ORF">GPLA_1932</name>
</gene>
<dbReference type="Proteomes" id="UP000006322">
    <property type="component" value="Unassembled WGS sequence"/>
</dbReference>
<comment type="caution">
    <text evidence="21">The sequence shown here is derived from an EMBL/GenBank/DDBJ whole genome shotgun (WGS) entry which is preliminary data.</text>
</comment>
<keyword evidence="10 19" id="KW-0479">Metal-binding</keyword>
<evidence type="ECO:0000256" key="1">
    <source>
        <dbReference type="ARBA" id="ARBA00000111"/>
    </source>
</evidence>
<comment type="catalytic activity">
    <reaction evidence="1 20">
        <text>a 1,2-diacyl-sn-glycero-3-phosphocholine + H2O = a 2-acyl-sn-glycero-3-phosphocholine + a fatty acid + H(+)</text>
        <dbReference type="Rhea" id="RHEA:18689"/>
        <dbReference type="ChEBI" id="CHEBI:15377"/>
        <dbReference type="ChEBI" id="CHEBI:15378"/>
        <dbReference type="ChEBI" id="CHEBI:28868"/>
        <dbReference type="ChEBI" id="CHEBI:57643"/>
        <dbReference type="ChEBI" id="CHEBI:57875"/>
        <dbReference type="EC" id="3.1.1.32"/>
    </reaction>
</comment>
<evidence type="ECO:0000256" key="9">
    <source>
        <dbReference type="ARBA" id="ARBA00022692"/>
    </source>
</evidence>
<evidence type="ECO:0000256" key="20">
    <source>
        <dbReference type="RuleBase" id="RU366027"/>
    </source>
</evidence>
<evidence type="ECO:0000313" key="21">
    <source>
        <dbReference type="EMBL" id="GAC32839.1"/>
    </source>
</evidence>
<evidence type="ECO:0000256" key="6">
    <source>
        <dbReference type="ARBA" id="ARBA00013278"/>
    </source>
</evidence>
<dbReference type="SUPFAM" id="SSF56931">
    <property type="entry name" value="Outer membrane phospholipase A (OMPLA)"/>
    <property type="match status" value="1"/>
</dbReference>
<evidence type="ECO:0000256" key="10">
    <source>
        <dbReference type="ARBA" id="ARBA00022723"/>
    </source>
</evidence>
<keyword evidence="11" id="KW-0732">Signal</keyword>
<dbReference type="GO" id="GO:0016042">
    <property type="term" value="P:lipid catabolic process"/>
    <property type="evidence" value="ECO:0007669"/>
    <property type="project" value="UniProtKB-KW"/>
</dbReference>
<keyword evidence="9" id="KW-0812">Transmembrane</keyword>
<keyword evidence="8" id="KW-1134">Transmembrane beta strand</keyword>
<evidence type="ECO:0000256" key="15">
    <source>
        <dbReference type="ARBA" id="ARBA00023098"/>
    </source>
</evidence>
<comment type="similarity">
    <text evidence="3 20">Belongs to the phospholipase A1 family.</text>
</comment>
<dbReference type="PRINTS" id="PR01486">
    <property type="entry name" value="PHPHLIPASEA1"/>
</dbReference>
<evidence type="ECO:0000256" key="5">
    <source>
        <dbReference type="ARBA" id="ARBA00013179"/>
    </source>
</evidence>
<feature type="active site" description="Proton acceptor" evidence="18">
    <location>
        <position position="206"/>
    </location>
</feature>
<evidence type="ECO:0000256" key="7">
    <source>
        <dbReference type="ARBA" id="ARBA00021726"/>
    </source>
</evidence>
<dbReference type="PANTHER" id="PTHR40457:SF1">
    <property type="entry name" value="PHOSPHOLIPASE A1"/>
    <property type="match status" value="1"/>
</dbReference>
<dbReference type="Pfam" id="PF02253">
    <property type="entry name" value="PLA1"/>
    <property type="match status" value="1"/>
</dbReference>
<dbReference type="GO" id="GO:0005509">
    <property type="term" value="F:calcium ion binding"/>
    <property type="evidence" value="ECO:0007669"/>
    <property type="project" value="TreeGrafter"/>
</dbReference>
<sequence>MKNVVNSFNLPQVFHVQSLINYSLSCALAFTTAAGAAQQLGSGEKTIEQCLLKQMELSSDDVTLGELRLICAQDNDNRLRKRDRLEHRASLNPFALLPHKPNYLLPVTFANISKRPYGSDPKAEKYQDTEAKFQISLKYLAVEDLMWDGLDVQVAFTVASYWQAYNGEISAPFRETNYEPEIIFNYSRPWTILGLPIDQTYISLNHQSNGQTGELSRSWNRIIGGVVFAQNANVTWGLRTWWRIPEDDKVSLDDPEGDDNPFIERYMGYGELGALWSFSDNHSLELLLRNNFRSDNRGAIQLGWTFPITRHLRGYVEYFNGYGESLIYYNQHTERLGIGVKLTNWL</sequence>
<keyword evidence="22" id="KW-1185">Reference proteome</keyword>
<evidence type="ECO:0000256" key="19">
    <source>
        <dbReference type="PIRSR" id="PIRSR603187-2"/>
    </source>
</evidence>
<feature type="active site" description="Nucleophile" evidence="18">
    <location>
        <position position="208"/>
    </location>
</feature>
<evidence type="ECO:0000256" key="14">
    <source>
        <dbReference type="ARBA" id="ARBA00022963"/>
    </source>
</evidence>
<evidence type="ECO:0000256" key="13">
    <source>
        <dbReference type="ARBA" id="ARBA00022837"/>
    </source>
</evidence>
<comment type="function">
    <text evidence="20">Hydrolysis of phosphatidylcholine with phospholipase A2 (EC 3.1.1.4) and phospholipase A1 (EC 3.1.1.32) activities.</text>
</comment>
<evidence type="ECO:0000313" key="22">
    <source>
        <dbReference type="Proteomes" id="UP000006322"/>
    </source>
</evidence>
<dbReference type="EC" id="3.1.1.32" evidence="5 20"/>
<dbReference type="AlphaFoldDB" id="K6YJE8"/>
<keyword evidence="16" id="KW-0472">Membrane</keyword>
<keyword evidence="15 20" id="KW-0443">Lipid metabolism</keyword>
<keyword evidence="14 20" id="KW-0442">Lipid degradation</keyword>
<evidence type="ECO:0000256" key="2">
    <source>
        <dbReference type="ARBA" id="ARBA00001604"/>
    </source>
</evidence>
<keyword evidence="17 20" id="KW-0998">Cell outer membrane</keyword>